<keyword evidence="1" id="KW-0548">Nucleotidyltransferase</keyword>
<name>A0ABM8SMZ2_9BURK</name>
<evidence type="ECO:0000313" key="2">
    <source>
        <dbReference type="Proteomes" id="UP000674425"/>
    </source>
</evidence>
<organism evidence="1 2">
    <name type="scientific">Paraburkholderia aspalathi</name>
    <dbReference type="NCBI Taxonomy" id="1324617"/>
    <lineage>
        <taxon>Bacteria</taxon>
        <taxon>Pseudomonadati</taxon>
        <taxon>Pseudomonadota</taxon>
        <taxon>Betaproteobacteria</taxon>
        <taxon>Burkholderiales</taxon>
        <taxon>Burkholderiaceae</taxon>
        <taxon>Paraburkholderia</taxon>
    </lineage>
</organism>
<gene>
    <name evidence="1" type="primary">dnaE2_2</name>
    <name evidence="1" type="ORF">R69658_05861</name>
</gene>
<sequence length="72" mass="8111">MFVTLEDETGQVNVIIWPSLLEKQRREALGASLLAVYGVWQREGEVRHLVAHRLVDASPLLGSLVTSTRNFH</sequence>
<reference evidence="1 2" key="1">
    <citation type="submission" date="2021-02" db="EMBL/GenBank/DDBJ databases">
        <authorList>
            <person name="Vanwijnsberghe S."/>
        </authorList>
    </citation>
    <scope>NUCLEOTIDE SEQUENCE [LARGE SCALE GENOMIC DNA]</scope>
    <source>
        <strain evidence="1 2">R-69658</strain>
    </source>
</reference>
<keyword evidence="2" id="KW-1185">Reference proteome</keyword>
<dbReference type="EC" id="2.7.7.7" evidence="1"/>
<keyword evidence="1" id="KW-0808">Transferase</keyword>
<proteinExistence type="predicted"/>
<dbReference type="Proteomes" id="UP000674425">
    <property type="component" value="Unassembled WGS sequence"/>
</dbReference>
<dbReference type="GO" id="GO:0003887">
    <property type="term" value="F:DNA-directed DNA polymerase activity"/>
    <property type="evidence" value="ECO:0007669"/>
    <property type="project" value="UniProtKB-EC"/>
</dbReference>
<protein>
    <submittedName>
        <fullName evidence="1">Error-prone DNA polymerase</fullName>
        <ecNumber evidence="1">2.7.7.7</ecNumber>
    </submittedName>
</protein>
<evidence type="ECO:0000313" key="1">
    <source>
        <dbReference type="EMBL" id="CAE6821288.1"/>
    </source>
</evidence>
<accession>A0ABM8SMZ2</accession>
<dbReference type="CDD" id="cd04485">
    <property type="entry name" value="DnaE_OBF"/>
    <property type="match status" value="1"/>
</dbReference>
<dbReference type="EMBL" id="CAJNAU010000073">
    <property type="protein sequence ID" value="CAE6821288.1"/>
    <property type="molecule type" value="Genomic_DNA"/>
</dbReference>
<comment type="caution">
    <text evidence="1">The sequence shown here is derived from an EMBL/GenBank/DDBJ whole genome shotgun (WGS) entry which is preliminary data.</text>
</comment>